<evidence type="ECO:0000313" key="1">
    <source>
        <dbReference type="Proteomes" id="UP000046395"/>
    </source>
</evidence>
<proteinExistence type="predicted"/>
<reference evidence="2 3" key="2">
    <citation type="submission" date="2019-12" db="UniProtKB">
        <authorList>
            <consortium name="WormBaseParasite"/>
        </authorList>
    </citation>
    <scope>IDENTIFICATION</scope>
</reference>
<protein>
    <submittedName>
        <fullName evidence="2 3">Uncharacterized protein</fullName>
    </submittedName>
</protein>
<dbReference type="AlphaFoldDB" id="A0A5S6Q4Z1"/>
<accession>A0A5S6Q4Z1</accession>
<sequence length="74" mass="7840">MSGYFRSAQCSVVCVTQHASGKTGLRLAQFNLLLVSNGAGKFCLNWSPEGTCKDLLSLGKSSKAKKLTSAKLVC</sequence>
<evidence type="ECO:0000313" key="3">
    <source>
        <dbReference type="WBParaSite" id="TMUE_3000014949.1"/>
    </source>
</evidence>
<dbReference type="Proteomes" id="UP000046395">
    <property type="component" value="Unassembled WGS sequence"/>
</dbReference>
<evidence type="ECO:0000313" key="2">
    <source>
        <dbReference type="WBParaSite" id="TMUE_0000002248.1"/>
    </source>
</evidence>
<keyword evidence="1" id="KW-1185">Reference proteome</keyword>
<name>A0A5S6Q4Z1_TRIMR</name>
<dbReference type="WBParaSite" id="TMUE_3000014949.1">
    <property type="protein sequence ID" value="TMUE_3000014949.1"/>
    <property type="gene ID" value="WBGene00302411"/>
</dbReference>
<dbReference type="WBParaSite" id="TMUE_0000002248.1">
    <property type="protein sequence ID" value="TMUE_0000002248.1"/>
    <property type="gene ID" value="WBGene00298100"/>
</dbReference>
<organism evidence="1 2">
    <name type="scientific">Trichuris muris</name>
    <name type="common">Mouse whipworm</name>
    <dbReference type="NCBI Taxonomy" id="70415"/>
    <lineage>
        <taxon>Eukaryota</taxon>
        <taxon>Metazoa</taxon>
        <taxon>Ecdysozoa</taxon>
        <taxon>Nematoda</taxon>
        <taxon>Enoplea</taxon>
        <taxon>Dorylaimia</taxon>
        <taxon>Trichinellida</taxon>
        <taxon>Trichuridae</taxon>
        <taxon>Trichuris</taxon>
    </lineage>
</organism>
<reference evidence="1" key="1">
    <citation type="submission" date="2014-03" db="EMBL/GenBank/DDBJ databases">
        <title>The whipworm genome and dual-species transcriptomics of an intimate host-pathogen interaction.</title>
        <authorList>
            <person name="Foth B.J."/>
            <person name="Tsai I.J."/>
            <person name="Reid A.J."/>
            <person name="Bancroft A.J."/>
            <person name="Nichol S."/>
            <person name="Tracey A."/>
            <person name="Holroyd N."/>
            <person name="Cotton J.A."/>
            <person name="Stanley E.J."/>
            <person name="Zarowiecki M."/>
            <person name="Liu J.Z."/>
            <person name="Huckvale T."/>
            <person name="Cooper P.J."/>
            <person name="Grencis R.K."/>
            <person name="Berriman M."/>
        </authorList>
    </citation>
    <scope>NUCLEOTIDE SEQUENCE [LARGE SCALE GENOMIC DNA]</scope>
    <source>
        <strain evidence="1">Edinburgh</strain>
    </source>
</reference>